<accession>A0A4C1TK83</accession>
<reference evidence="1 2" key="1">
    <citation type="journal article" date="2019" name="Commun. Biol.">
        <title>The bagworm genome reveals a unique fibroin gene that provides high tensile strength.</title>
        <authorList>
            <person name="Kono N."/>
            <person name="Nakamura H."/>
            <person name="Ohtoshi R."/>
            <person name="Tomita M."/>
            <person name="Numata K."/>
            <person name="Arakawa K."/>
        </authorList>
    </citation>
    <scope>NUCLEOTIDE SEQUENCE [LARGE SCALE GENOMIC DNA]</scope>
</reference>
<evidence type="ECO:0000313" key="1">
    <source>
        <dbReference type="EMBL" id="GBP14942.1"/>
    </source>
</evidence>
<dbReference type="Proteomes" id="UP000299102">
    <property type="component" value="Unassembled WGS sequence"/>
</dbReference>
<keyword evidence="2" id="KW-1185">Reference proteome</keyword>
<organism evidence="1 2">
    <name type="scientific">Eumeta variegata</name>
    <name type="common">Bagworm moth</name>
    <name type="synonym">Eumeta japonica</name>
    <dbReference type="NCBI Taxonomy" id="151549"/>
    <lineage>
        <taxon>Eukaryota</taxon>
        <taxon>Metazoa</taxon>
        <taxon>Ecdysozoa</taxon>
        <taxon>Arthropoda</taxon>
        <taxon>Hexapoda</taxon>
        <taxon>Insecta</taxon>
        <taxon>Pterygota</taxon>
        <taxon>Neoptera</taxon>
        <taxon>Endopterygota</taxon>
        <taxon>Lepidoptera</taxon>
        <taxon>Glossata</taxon>
        <taxon>Ditrysia</taxon>
        <taxon>Tineoidea</taxon>
        <taxon>Psychidae</taxon>
        <taxon>Oiketicinae</taxon>
        <taxon>Eumeta</taxon>
    </lineage>
</organism>
<sequence length="85" mass="9846">MQPTTSTDIRMLYFKDRLLRKRHLALELRTSTLSKLEHSRGIEKLQSGSKPASEHHTLNLLATKDYKISPPHTTTFQLHKHPHHG</sequence>
<comment type="caution">
    <text evidence="1">The sequence shown here is derived from an EMBL/GenBank/DDBJ whole genome shotgun (WGS) entry which is preliminary data.</text>
</comment>
<dbReference type="EMBL" id="BGZK01005655">
    <property type="protein sequence ID" value="GBP14942.1"/>
    <property type="molecule type" value="Genomic_DNA"/>
</dbReference>
<proteinExistence type="predicted"/>
<evidence type="ECO:0000313" key="2">
    <source>
        <dbReference type="Proteomes" id="UP000299102"/>
    </source>
</evidence>
<name>A0A4C1TK83_EUMVA</name>
<protein>
    <submittedName>
        <fullName evidence="1">Uncharacterized protein</fullName>
    </submittedName>
</protein>
<dbReference type="AlphaFoldDB" id="A0A4C1TK83"/>
<gene>
    <name evidence="1" type="ORF">EVAR_73763_1</name>
</gene>